<evidence type="ECO:0000256" key="2">
    <source>
        <dbReference type="ARBA" id="ARBA00022475"/>
    </source>
</evidence>
<keyword evidence="8" id="KW-1185">Reference proteome</keyword>
<keyword evidence="4 6" id="KW-1133">Transmembrane helix</keyword>
<proteinExistence type="predicted"/>
<dbReference type="EMBL" id="BAAAQM010000041">
    <property type="protein sequence ID" value="GAA1988757.1"/>
    <property type="molecule type" value="Genomic_DNA"/>
</dbReference>
<evidence type="ECO:0000313" key="8">
    <source>
        <dbReference type="Proteomes" id="UP001499854"/>
    </source>
</evidence>
<dbReference type="PANTHER" id="PTHR23513:SF11">
    <property type="entry name" value="STAPHYLOFERRIN A TRANSPORTER"/>
    <property type="match status" value="1"/>
</dbReference>
<feature type="transmembrane region" description="Helical" evidence="6">
    <location>
        <begin position="115"/>
        <end position="136"/>
    </location>
</feature>
<evidence type="ECO:0000313" key="7">
    <source>
        <dbReference type="EMBL" id="GAA1988757.1"/>
    </source>
</evidence>
<feature type="transmembrane region" description="Helical" evidence="6">
    <location>
        <begin position="283"/>
        <end position="301"/>
    </location>
</feature>
<protein>
    <submittedName>
        <fullName evidence="7">MFS transporter</fullName>
    </submittedName>
</protein>
<gene>
    <name evidence="7" type="ORF">GCM10009838_59450</name>
</gene>
<keyword evidence="5 6" id="KW-0472">Membrane</keyword>
<reference evidence="7 8" key="1">
    <citation type="journal article" date="2019" name="Int. J. Syst. Evol. Microbiol.">
        <title>The Global Catalogue of Microorganisms (GCM) 10K type strain sequencing project: providing services to taxonomists for standard genome sequencing and annotation.</title>
        <authorList>
            <consortium name="The Broad Institute Genomics Platform"/>
            <consortium name="The Broad Institute Genome Sequencing Center for Infectious Disease"/>
            <person name="Wu L."/>
            <person name="Ma J."/>
        </authorList>
    </citation>
    <scope>NUCLEOTIDE SEQUENCE [LARGE SCALE GENOMIC DNA]</scope>
    <source>
        <strain evidence="7 8">JCM 16013</strain>
    </source>
</reference>
<keyword evidence="3 6" id="KW-0812">Transmembrane</keyword>
<dbReference type="Gene3D" id="1.20.1250.20">
    <property type="entry name" value="MFS general substrate transporter like domains"/>
    <property type="match status" value="1"/>
</dbReference>
<feature type="transmembrane region" description="Helical" evidence="6">
    <location>
        <begin position="331"/>
        <end position="351"/>
    </location>
</feature>
<feature type="transmembrane region" description="Helical" evidence="6">
    <location>
        <begin position="308"/>
        <end position="325"/>
    </location>
</feature>
<organism evidence="7 8">
    <name type="scientific">Catenulispora subtropica</name>
    <dbReference type="NCBI Taxonomy" id="450798"/>
    <lineage>
        <taxon>Bacteria</taxon>
        <taxon>Bacillati</taxon>
        <taxon>Actinomycetota</taxon>
        <taxon>Actinomycetes</taxon>
        <taxon>Catenulisporales</taxon>
        <taxon>Catenulisporaceae</taxon>
        <taxon>Catenulispora</taxon>
    </lineage>
</organism>
<dbReference type="SUPFAM" id="SSF103473">
    <property type="entry name" value="MFS general substrate transporter"/>
    <property type="match status" value="1"/>
</dbReference>
<feature type="transmembrane region" description="Helical" evidence="6">
    <location>
        <begin position="246"/>
        <end position="263"/>
    </location>
</feature>
<feature type="transmembrane region" description="Helical" evidence="6">
    <location>
        <begin position="184"/>
        <end position="216"/>
    </location>
</feature>
<evidence type="ECO:0000256" key="3">
    <source>
        <dbReference type="ARBA" id="ARBA00022692"/>
    </source>
</evidence>
<comment type="caution">
    <text evidence="7">The sequence shown here is derived from an EMBL/GenBank/DDBJ whole genome shotgun (WGS) entry which is preliminary data.</text>
</comment>
<feature type="transmembrane region" description="Helical" evidence="6">
    <location>
        <begin position="371"/>
        <end position="388"/>
    </location>
</feature>
<evidence type="ECO:0000256" key="6">
    <source>
        <dbReference type="SAM" id="Phobius"/>
    </source>
</evidence>
<dbReference type="CDD" id="cd06173">
    <property type="entry name" value="MFS_MefA_like"/>
    <property type="match status" value="1"/>
</dbReference>
<sequence length="443" mass="45308">MRRRPRSPTVDAIGLDLEGGALTATCDVPLRAAAPLWSRDFQLYFTARLVSLLGDAMLPVALMYGVVELGYGTTGVGLVLAAEMVPFVAFVLFGGVLMDRFTAQRMMVGADAARFVLMAAAATAFAAGHPALWLLMTLSALSGTATAAFQPGLAGVVTQVSDDLQRANAVIRVAESMANLGGPALAGVLIAAAGVPVVLTVDAATFAVSGVCLLMLRLNSVPHRGSEDSTWRNLVEGWHEFRSRTWMASVIVGWMVLGITVWGPIRPLATILVTDHDGASGLGLMWTAFGAGGVVGGLAGIRFRPARPLASGATVLLAWAGWPLIMATGAALPLVCLGAAVGGATIAYWGVMWSTSVQTHIPATVLNRISAYEIGGSLVAFPIGQALAGPVSGAVGTSAALYASGAILVAVLVTLLSVPAVRHLGARPAPPASEAVPVIGSGS</sequence>
<comment type="subcellular location">
    <subcellularLocation>
        <location evidence="1">Cell membrane</location>
        <topology evidence="1">Multi-pass membrane protein</topology>
    </subcellularLocation>
</comment>
<evidence type="ECO:0000256" key="5">
    <source>
        <dbReference type="ARBA" id="ARBA00023136"/>
    </source>
</evidence>
<feature type="transmembrane region" description="Helical" evidence="6">
    <location>
        <begin position="49"/>
        <end position="67"/>
    </location>
</feature>
<feature type="transmembrane region" description="Helical" evidence="6">
    <location>
        <begin position="73"/>
        <end position="94"/>
    </location>
</feature>
<feature type="transmembrane region" description="Helical" evidence="6">
    <location>
        <begin position="400"/>
        <end position="421"/>
    </location>
</feature>
<dbReference type="PANTHER" id="PTHR23513">
    <property type="entry name" value="INTEGRAL MEMBRANE EFFLUX PROTEIN-RELATED"/>
    <property type="match status" value="1"/>
</dbReference>
<accession>A0ABN2SL85</accession>
<name>A0ABN2SL85_9ACTN</name>
<dbReference type="Pfam" id="PF07690">
    <property type="entry name" value="MFS_1"/>
    <property type="match status" value="1"/>
</dbReference>
<evidence type="ECO:0000256" key="1">
    <source>
        <dbReference type="ARBA" id="ARBA00004651"/>
    </source>
</evidence>
<evidence type="ECO:0000256" key="4">
    <source>
        <dbReference type="ARBA" id="ARBA00022989"/>
    </source>
</evidence>
<dbReference type="InterPro" id="IPR011701">
    <property type="entry name" value="MFS"/>
</dbReference>
<keyword evidence="2" id="KW-1003">Cell membrane</keyword>
<dbReference type="Proteomes" id="UP001499854">
    <property type="component" value="Unassembled WGS sequence"/>
</dbReference>
<dbReference type="InterPro" id="IPR036259">
    <property type="entry name" value="MFS_trans_sf"/>
</dbReference>